<evidence type="ECO:0000313" key="2">
    <source>
        <dbReference type="EMBL" id="GFY32883.1"/>
    </source>
</evidence>
<proteinExistence type="predicted"/>
<gene>
    <name evidence="2" type="primary">NCL1_51333</name>
    <name evidence="2" type="ORF">TNCV_4025071</name>
</gene>
<sequence>MNPNKHPSQGPETLPGTSNQQQMRRLSSPKEESRRRARIQSGRARETRTTGRKGHSAAEGRKVRCRKTTTVRLCPYYLRSRFKELEGRPEEYWDRQSTTEQPQ</sequence>
<dbReference type="AlphaFoldDB" id="A0A8X7BIZ4"/>
<dbReference type="EMBL" id="BMAU01021405">
    <property type="protein sequence ID" value="GFY32883.1"/>
    <property type="molecule type" value="Genomic_DNA"/>
</dbReference>
<organism evidence="2 3">
    <name type="scientific">Trichonephila clavipes</name>
    <name type="common">Golden silk orbweaver</name>
    <name type="synonym">Nephila clavipes</name>
    <dbReference type="NCBI Taxonomy" id="2585209"/>
    <lineage>
        <taxon>Eukaryota</taxon>
        <taxon>Metazoa</taxon>
        <taxon>Ecdysozoa</taxon>
        <taxon>Arthropoda</taxon>
        <taxon>Chelicerata</taxon>
        <taxon>Arachnida</taxon>
        <taxon>Araneae</taxon>
        <taxon>Araneomorphae</taxon>
        <taxon>Entelegynae</taxon>
        <taxon>Araneoidea</taxon>
        <taxon>Nephilidae</taxon>
        <taxon>Trichonephila</taxon>
    </lineage>
</organism>
<comment type="caution">
    <text evidence="2">The sequence shown here is derived from an EMBL/GenBank/DDBJ whole genome shotgun (WGS) entry which is preliminary data.</text>
</comment>
<protein>
    <submittedName>
        <fullName evidence="2">Uncharacterized protein</fullName>
    </submittedName>
</protein>
<evidence type="ECO:0000313" key="3">
    <source>
        <dbReference type="Proteomes" id="UP000887159"/>
    </source>
</evidence>
<feature type="compositionally biased region" description="Polar residues" evidence="1">
    <location>
        <begin position="1"/>
        <end position="25"/>
    </location>
</feature>
<reference evidence="2" key="1">
    <citation type="submission" date="2020-08" db="EMBL/GenBank/DDBJ databases">
        <title>Multicomponent nature underlies the extraordinary mechanical properties of spider dragline silk.</title>
        <authorList>
            <person name="Kono N."/>
            <person name="Nakamura H."/>
            <person name="Mori M."/>
            <person name="Yoshida Y."/>
            <person name="Ohtoshi R."/>
            <person name="Malay A.D."/>
            <person name="Moran D.A.P."/>
            <person name="Tomita M."/>
            <person name="Numata K."/>
            <person name="Arakawa K."/>
        </authorList>
    </citation>
    <scope>NUCLEOTIDE SEQUENCE</scope>
</reference>
<evidence type="ECO:0000256" key="1">
    <source>
        <dbReference type="SAM" id="MobiDB-lite"/>
    </source>
</evidence>
<feature type="region of interest" description="Disordered" evidence="1">
    <location>
        <begin position="1"/>
        <end position="66"/>
    </location>
</feature>
<keyword evidence="3" id="KW-1185">Reference proteome</keyword>
<name>A0A8X7BIZ4_TRICX</name>
<dbReference type="Proteomes" id="UP000887159">
    <property type="component" value="Unassembled WGS sequence"/>
</dbReference>
<accession>A0A8X7BIZ4</accession>